<feature type="non-terminal residue" evidence="1">
    <location>
        <position position="134"/>
    </location>
</feature>
<feature type="non-terminal residue" evidence="1">
    <location>
        <position position="1"/>
    </location>
</feature>
<reference evidence="1" key="2">
    <citation type="journal article" date="2022" name="New Phytol.">
        <title>Evolutionary transition to the ectomycorrhizal habit in the genomes of a hyperdiverse lineage of mushroom-forming fungi.</title>
        <authorList>
            <person name="Looney B."/>
            <person name="Miyauchi S."/>
            <person name="Morin E."/>
            <person name="Drula E."/>
            <person name="Courty P.E."/>
            <person name="Kohler A."/>
            <person name="Kuo A."/>
            <person name="LaButti K."/>
            <person name="Pangilinan J."/>
            <person name="Lipzen A."/>
            <person name="Riley R."/>
            <person name="Andreopoulos W."/>
            <person name="He G."/>
            <person name="Johnson J."/>
            <person name="Nolan M."/>
            <person name="Tritt A."/>
            <person name="Barry K.W."/>
            <person name="Grigoriev I.V."/>
            <person name="Nagy L.G."/>
            <person name="Hibbett D."/>
            <person name="Henrissat B."/>
            <person name="Matheny P.B."/>
            <person name="Labbe J."/>
            <person name="Martin F.M."/>
        </authorList>
    </citation>
    <scope>NUCLEOTIDE SEQUENCE</scope>
    <source>
        <strain evidence="1">FP105234-sp</strain>
    </source>
</reference>
<dbReference type="Proteomes" id="UP000814033">
    <property type="component" value="Unassembled WGS sequence"/>
</dbReference>
<sequence length="134" mass="14064">IVLEAFRVIARLVAHSDLRGSSVRLPSRGLAVTGLMAIAVRSVPPAALRDVHQDDFVIGVCLDREAGAGVEFIPEGLEKLGLCAPRADGAGVPAHPAMQVREAADEEVEPQPLTAIGRAAVEMAWLGCMAVTTF</sequence>
<organism evidence="1 2">
    <name type="scientific">Auriscalpium vulgare</name>
    <dbReference type="NCBI Taxonomy" id="40419"/>
    <lineage>
        <taxon>Eukaryota</taxon>
        <taxon>Fungi</taxon>
        <taxon>Dikarya</taxon>
        <taxon>Basidiomycota</taxon>
        <taxon>Agaricomycotina</taxon>
        <taxon>Agaricomycetes</taxon>
        <taxon>Russulales</taxon>
        <taxon>Auriscalpiaceae</taxon>
        <taxon>Auriscalpium</taxon>
    </lineage>
</organism>
<accession>A0ACB8RLU9</accession>
<evidence type="ECO:0000313" key="2">
    <source>
        <dbReference type="Proteomes" id="UP000814033"/>
    </source>
</evidence>
<evidence type="ECO:0000313" key="1">
    <source>
        <dbReference type="EMBL" id="KAI0044483.1"/>
    </source>
</evidence>
<protein>
    <submittedName>
        <fullName evidence="1">Uncharacterized protein</fullName>
    </submittedName>
</protein>
<comment type="caution">
    <text evidence="1">The sequence shown here is derived from an EMBL/GenBank/DDBJ whole genome shotgun (WGS) entry which is preliminary data.</text>
</comment>
<proteinExistence type="predicted"/>
<reference evidence="1" key="1">
    <citation type="submission" date="2021-02" db="EMBL/GenBank/DDBJ databases">
        <authorList>
            <consortium name="DOE Joint Genome Institute"/>
            <person name="Ahrendt S."/>
            <person name="Looney B.P."/>
            <person name="Miyauchi S."/>
            <person name="Morin E."/>
            <person name="Drula E."/>
            <person name="Courty P.E."/>
            <person name="Chicoki N."/>
            <person name="Fauchery L."/>
            <person name="Kohler A."/>
            <person name="Kuo A."/>
            <person name="Labutti K."/>
            <person name="Pangilinan J."/>
            <person name="Lipzen A."/>
            <person name="Riley R."/>
            <person name="Andreopoulos W."/>
            <person name="He G."/>
            <person name="Johnson J."/>
            <person name="Barry K.W."/>
            <person name="Grigoriev I.V."/>
            <person name="Nagy L."/>
            <person name="Hibbett D."/>
            <person name="Henrissat B."/>
            <person name="Matheny P.B."/>
            <person name="Labbe J."/>
            <person name="Martin F."/>
        </authorList>
    </citation>
    <scope>NUCLEOTIDE SEQUENCE</scope>
    <source>
        <strain evidence="1">FP105234-sp</strain>
    </source>
</reference>
<name>A0ACB8RLU9_9AGAM</name>
<keyword evidence="2" id="KW-1185">Reference proteome</keyword>
<dbReference type="EMBL" id="MU275981">
    <property type="protein sequence ID" value="KAI0044483.1"/>
    <property type="molecule type" value="Genomic_DNA"/>
</dbReference>
<gene>
    <name evidence="1" type="ORF">FA95DRAFT_1467929</name>
</gene>